<protein>
    <recommendedName>
        <fullName evidence="4">DUF3015 domain-containing protein</fullName>
    </recommendedName>
</protein>
<feature type="signal peptide" evidence="1">
    <location>
        <begin position="1"/>
        <end position="20"/>
    </location>
</feature>
<evidence type="ECO:0008006" key="4">
    <source>
        <dbReference type="Google" id="ProtNLM"/>
    </source>
</evidence>
<name>A0A2T5MFI3_9GAMM</name>
<evidence type="ECO:0000313" key="3">
    <source>
        <dbReference type="Proteomes" id="UP000244248"/>
    </source>
</evidence>
<keyword evidence="3" id="KW-1185">Reference proteome</keyword>
<evidence type="ECO:0000256" key="1">
    <source>
        <dbReference type="SAM" id="SignalP"/>
    </source>
</evidence>
<dbReference type="OrthoDB" id="334910at2"/>
<dbReference type="AlphaFoldDB" id="A0A2T5MFI3"/>
<comment type="caution">
    <text evidence="2">The sequence shown here is derived from an EMBL/GenBank/DDBJ whole genome shotgun (WGS) entry which is preliminary data.</text>
</comment>
<sequence>MLKKILVAAAIVAAPMSAFADQDAGCGVGTHLMAGQSGVPAKLLASYTNGILGNGTFGISSGTLGCNGRDAVTEGSKFTFLSSNFDQFSSEAAAGSGEALSTLAGIYGINSAADRVAFYELIKSNYTTIFDRADVSSADVIARVDSLMSADKQLAQYVRA</sequence>
<dbReference type="EMBL" id="QANS01000003">
    <property type="protein sequence ID" value="PTU31341.1"/>
    <property type="molecule type" value="Genomic_DNA"/>
</dbReference>
<gene>
    <name evidence="2" type="ORF">CJD38_08325</name>
</gene>
<keyword evidence="1" id="KW-0732">Signal</keyword>
<proteinExistence type="predicted"/>
<dbReference type="Proteomes" id="UP000244248">
    <property type="component" value="Unassembled WGS sequence"/>
</dbReference>
<organism evidence="2 3">
    <name type="scientific">Stenotrophobium rhamnosiphilum</name>
    <dbReference type="NCBI Taxonomy" id="2029166"/>
    <lineage>
        <taxon>Bacteria</taxon>
        <taxon>Pseudomonadati</taxon>
        <taxon>Pseudomonadota</taxon>
        <taxon>Gammaproteobacteria</taxon>
        <taxon>Nevskiales</taxon>
        <taxon>Nevskiaceae</taxon>
        <taxon>Stenotrophobium</taxon>
    </lineage>
</organism>
<dbReference type="RefSeq" id="WP_107939884.1">
    <property type="nucleotide sequence ID" value="NZ_QANS01000003.1"/>
</dbReference>
<evidence type="ECO:0000313" key="2">
    <source>
        <dbReference type="EMBL" id="PTU31341.1"/>
    </source>
</evidence>
<accession>A0A2T5MFI3</accession>
<dbReference type="Pfam" id="PF11220">
    <property type="entry name" value="DUF3015"/>
    <property type="match status" value="1"/>
</dbReference>
<reference evidence="2 3" key="1">
    <citation type="submission" date="2018-04" db="EMBL/GenBank/DDBJ databases">
        <title>Novel species isolated from glacier.</title>
        <authorList>
            <person name="Liu Q."/>
            <person name="Xin Y.-H."/>
        </authorList>
    </citation>
    <scope>NUCLEOTIDE SEQUENCE [LARGE SCALE GENOMIC DNA]</scope>
    <source>
        <strain evidence="2 3">GT1R17</strain>
    </source>
</reference>
<dbReference type="InterPro" id="IPR021383">
    <property type="entry name" value="DUF3015"/>
</dbReference>
<feature type="chain" id="PRO_5015574849" description="DUF3015 domain-containing protein" evidence="1">
    <location>
        <begin position="21"/>
        <end position="160"/>
    </location>
</feature>